<dbReference type="GO" id="GO:0003723">
    <property type="term" value="F:RNA binding"/>
    <property type="evidence" value="ECO:0007669"/>
    <property type="project" value="UniProtKB-KW"/>
</dbReference>
<dbReference type="EMBL" id="JAULSW010000003">
    <property type="protein sequence ID" value="KAK3387027.1"/>
    <property type="molecule type" value="Genomic_DNA"/>
</dbReference>
<dbReference type="SMART" id="SM00535">
    <property type="entry name" value="RIBOc"/>
    <property type="match status" value="1"/>
</dbReference>
<proteinExistence type="predicted"/>
<reference evidence="4" key="2">
    <citation type="submission" date="2023-06" db="EMBL/GenBank/DDBJ databases">
        <authorList>
            <consortium name="Lawrence Berkeley National Laboratory"/>
            <person name="Haridas S."/>
            <person name="Hensen N."/>
            <person name="Bonometti L."/>
            <person name="Westerberg I."/>
            <person name="Brannstrom I.O."/>
            <person name="Guillou S."/>
            <person name="Cros-Aarteil S."/>
            <person name="Calhoun S."/>
            <person name="Kuo A."/>
            <person name="Mondo S."/>
            <person name="Pangilinan J."/>
            <person name="Riley R."/>
            <person name="LaButti K."/>
            <person name="Andreopoulos B."/>
            <person name="Lipzen A."/>
            <person name="Chen C."/>
            <person name="Yanf M."/>
            <person name="Daum C."/>
            <person name="Ng V."/>
            <person name="Clum A."/>
            <person name="Steindorff A."/>
            <person name="Ohm R."/>
            <person name="Martin F."/>
            <person name="Silar P."/>
            <person name="Natvig D."/>
            <person name="Lalanne C."/>
            <person name="Gautier V."/>
            <person name="Ament-velasquez S.L."/>
            <person name="Kruys A."/>
            <person name="Hutchinson M.I."/>
            <person name="Powell A.J."/>
            <person name="Barry K."/>
            <person name="Miller A.N."/>
            <person name="Grigoriev I.V."/>
            <person name="Debuchy R."/>
            <person name="Gladieux P."/>
            <person name="Thoren M.H."/>
            <person name="Johannesson H."/>
        </authorList>
    </citation>
    <scope>NUCLEOTIDE SEQUENCE</scope>
    <source>
        <strain evidence="4">CBS 232.78</strain>
    </source>
</reference>
<comment type="caution">
    <text evidence="4">The sequence shown here is derived from an EMBL/GenBank/DDBJ whole genome shotgun (WGS) entry which is preliminary data.</text>
</comment>
<feature type="domain" description="RNase III" evidence="3">
    <location>
        <begin position="141"/>
        <end position="259"/>
    </location>
</feature>
<feature type="compositionally biased region" description="Basic and acidic residues" evidence="2">
    <location>
        <begin position="1"/>
        <end position="11"/>
    </location>
</feature>
<evidence type="ECO:0000313" key="5">
    <source>
        <dbReference type="Proteomes" id="UP001285441"/>
    </source>
</evidence>
<dbReference type="InterPro" id="IPR036389">
    <property type="entry name" value="RNase_III_sf"/>
</dbReference>
<dbReference type="PANTHER" id="PTHR11207">
    <property type="entry name" value="RIBONUCLEASE III"/>
    <property type="match status" value="1"/>
</dbReference>
<dbReference type="Proteomes" id="UP001285441">
    <property type="component" value="Unassembled WGS sequence"/>
</dbReference>
<evidence type="ECO:0000256" key="1">
    <source>
        <dbReference type="ARBA" id="ARBA00022884"/>
    </source>
</evidence>
<dbReference type="Gene3D" id="1.10.1520.10">
    <property type="entry name" value="Ribonuclease III domain"/>
    <property type="match status" value="1"/>
</dbReference>
<dbReference type="CDD" id="cd00593">
    <property type="entry name" value="RIBOc"/>
    <property type="match status" value="1"/>
</dbReference>
<feature type="region of interest" description="Disordered" evidence="2">
    <location>
        <begin position="1"/>
        <end position="27"/>
    </location>
</feature>
<dbReference type="PROSITE" id="PS50142">
    <property type="entry name" value="RNASE_3_2"/>
    <property type="match status" value="1"/>
</dbReference>
<dbReference type="Gene3D" id="3.30.160.20">
    <property type="match status" value="1"/>
</dbReference>
<reference evidence="4" key="1">
    <citation type="journal article" date="2023" name="Mol. Phylogenet. Evol.">
        <title>Genome-scale phylogeny and comparative genomics of the fungal order Sordariales.</title>
        <authorList>
            <person name="Hensen N."/>
            <person name="Bonometti L."/>
            <person name="Westerberg I."/>
            <person name="Brannstrom I.O."/>
            <person name="Guillou S."/>
            <person name="Cros-Aarteil S."/>
            <person name="Calhoun S."/>
            <person name="Haridas S."/>
            <person name="Kuo A."/>
            <person name="Mondo S."/>
            <person name="Pangilinan J."/>
            <person name="Riley R."/>
            <person name="LaButti K."/>
            <person name="Andreopoulos B."/>
            <person name="Lipzen A."/>
            <person name="Chen C."/>
            <person name="Yan M."/>
            <person name="Daum C."/>
            <person name="Ng V."/>
            <person name="Clum A."/>
            <person name="Steindorff A."/>
            <person name="Ohm R.A."/>
            <person name="Martin F."/>
            <person name="Silar P."/>
            <person name="Natvig D.O."/>
            <person name="Lalanne C."/>
            <person name="Gautier V."/>
            <person name="Ament-Velasquez S.L."/>
            <person name="Kruys A."/>
            <person name="Hutchinson M.I."/>
            <person name="Powell A.J."/>
            <person name="Barry K."/>
            <person name="Miller A.N."/>
            <person name="Grigoriev I.V."/>
            <person name="Debuchy R."/>
            <person name="Gladieux P."/>
            <person name="Hiltunen Thoren M."/>
            <person name="Johannesson H."/>
        </authorList>
    </citation>
    <scope>NUCLEOTIDE SEQUENCE</scope>
    <source>
        <strain evidence="4">CBS 232.78</strain>
    </source>
</reference>
<evidence type="ECO:0000256" key="2">
    <source>
        <dbReference type="SAM" id="MobiDB-lite"/>
    </source>
</evidence>
<dbReference type="SUPFAM" id="SSF69065">
    <property type="entry name" value="RNase III domain-like"/>
    <property type="match status" value="1"/>
</dbReference>
<dbReference type="AlphaFoldDB" id="A0AAE0NST6"/>
<name>A0AAE0NST6_9PEZI</name>
<dbReference type="Pfam" id="PF00636">
    <property type="entry name" value="Ribonuclease_3"/>
    <property type="match status" value="1"/>
</dbReference>
<organism evidence="4 5">
    <name type="scientific">Podospora didyma</name>
    <dbReference type="NCBI Taxonomy" id="330526"/>
    <lineage>
        <taxon>Eukaryota</taxon>
        <taxon>Fungi</taxon>
        <taxon>Dikarya</taxon>
        <taxon>Ascomycota</taxon>
        <taxon>Pezizomycotina</taxon>
        <taxon>Sordariomycetes</taxon>
        <taxon>Sordariomycetidae</taxon>
        <taxon>Sordariales</taxon>
        <taxon>Podosporaceae</taxon>
        <taxon>Podospora</taxon>
    </lineage>
</organism>
<dbReference type="GO" id="GO:0004525">
    <property type="term" value="F:ribonuclease III activity"/>
    <property type="evidence" value="ECO:0007669"/>
    <property type="project" value="InterPro"/>
</dbReference>
<accession>A0AAE0NST6</accession>
<dbReference type="GO" id="GO:0006364">
    <property type="term" value="P:rRNA processing"/>
    <property type="evidence" value="ECO:0007669"/>
    <property type="project" value="TreeGrafter"/>
</dbReference>
<dbReference type="SUPFAM" id="SSF54768">
    <property type="entry name" value="dsRNA-binding domain-like"/>
    <property type="match status" value="1"/>
</dbReference>
<keyword evidence="1" id="KW-0694">RNA-binding</keyword>
<protein>
    <submittedName>
        <fullName evidence="4">RNase3 domain-containing protein</fullName>
    </submittedName>
</protein>
<gene>
    <name evidence="4" type="ORF">B0H63DRAFT_468937</name>
</gene>
<evidence type="ECO:0000313" key="4">
    <source>
        <dbReference type="EMBL" id="KAK3387027.1"/>
    </source>
</evidence>
<sequence>MAKREHSEFAKDAAAPTKPASKRAKSQLTEPDALSYLLAHVDQIAEIADLLKTERSKQVGDGPKADELEAATKKRILHLSKKLLPAFQTLGSKTPEVADSEQTPEAELSPQIPAHISVTKWTSATISNTFPPLPAVLDPVLETAALTHAGKTKHRSDISYERLEWIGDAYLELIASSLIYQTFPQLEPGKCSQYREMLVRNATLSEYSCHYGLDKRADFPDEFALGGRPTGTTASNKQRMKAQGDIFEAYVGAVILSDPENGIRRASEWLKALWGSKLKRHICDEERRTPTTAKEPISHKTMLEVAIGSKGVKLEYRDMPSGGKKDRDTNLPLVTVGCFLQGWGETDKLLGFGSALSKKEAGQKAAQAALDNKKLIKVYTEKKKIFNEARAQAAAQADAFLVSLQPTSHD</sequence>
<dbReference type="PANTHER" id="PTHR11207:SF0">
    <property type="entry name" value="RIBONUCLEASE 3"/>
    <property type="match status" value="1"/>
</dbReference>
<keyword evidence="5" id="KW-1185">Reference proteome</keyword>
<evidence type="ECO:0000259" key="3">
    <source>
        <dbReference type="PROSITE" id="PS50142"/>
    </source>
</evidence>
<dbReference type="GO" id="GO:0034475">
    <property type="term" value="P:U4 snRNA 3'-end processing"/>
    <property type="evidence" value="ECO:0007669"/>
    <property type="project" value="TreeGrafter"/>
</dbReference>
<dbReference type="InterPro" id="IPR000999">
    <property type="entry name" value="RNase_III_dom"/>
</dbReference>
<dbReference type="GO" id="GO:0006369">
    <property type="term" value="P:termination of RNA polymerase II transcription"/>
    <property type="evidence" value="ECO:0007669"/>
    <property type="project" value="TreeGrafter"/>
</dbReference>
<dbReference type="GO" id="GO:0005654">
    <property type="term" value="C:nucleoplasm"/>
    <property type="evidence" value="ECO:0007669"/>
    <property type="project" value="TreeGrafter"/>
</dbReference>